<dbReference type="InterPro" id="IPR014030">
    <property type="entry name" value="Ketoacyl_synth_N"/>
</dbReference>
<comment type="similarity">
    <text evidence="1 3">Belongs to the thiolase-like superfamily. Beta-ketoacyl-ACP synthases family.</text>
</comment>
<dbReference type="InterPro" id="IPR014031">
    <property type="entry name" value="Ketoacyl_synth_C"/>
</dbReference>
<dbReference type="GO" id="GO:0004315">
    <property type="term" value="F:3-oxoacyl-[acyl-carrier-protein] synthase activity"/>
    <property type="evidence" value="ECO:0007669"/>
    <property type="project" value="TreeGrafter"/>
</dbReference>
<dbReference type="SUPFAM" id="SSF53901">
    <property type="entry name" value="Thiolase-like"/>
    <property type="match status" value="4"/>
</dbReference>
<dbReference type="InterPro" id="IPR020841">
    <property type="entry name" value="PKS_Beta-ketoAc_synthase_dom"/>
</dbReference>
<dbReference type="AlphaFoldDB" id="M1L0E5"/>
<accession>M1L0E5</accession>
<dbReference type="Pfam" id="PF02801">
    <property type="entry name" value="Ketoacyl-synt_C"/>
    <property type="match status" value="1"/>
</dbReference>
<dbReference type="GO" id="GO:0006633">
    <property type="term" value="P:fatty acid biosynthetic process"/>
    <property type="evidence" value="ECO:0007669"/>
    <property type="project" value="TreeGrafter"/>
</dbReference>
<reference evidence="5" key="1">
    <citation type="journal article" date="2013" name="Appl. Environ. Microbiol.">
        <title>RubisCO Gene Clusters Found in a Metagenome Microarray from Acid Mine Drainage.</title>
        <authorList>
            <person name="Guo X."/>
            <person name="Yin H."/>
            <person name="Cong J."/>
            <person name="Dai Z."/>
            <person name="Liang Y."/>
            <person name="Liu X."/>
        </authorList>
    </citation>
    <scope>NUCLEOTIDE SEQUENCE</scope>
</reference>
<name>M1L0E5_9BACT</name>
<evidence type="ECO:0000256" key="3">
    <source>
        <dbReference type="RuleBase" id="RU003694"/>
    </source>
</evidence>
<dbReference type="PANTHER" id="PTHR11712">
    <property type="entry name" value="POLYKETIDE SYNTHASE-RELATED"/>
    <property type="match status" value="1"/>
</dbReference>
<keyword evidence="2 3" id="KW-0808">Transferase</keyword>
<proteinExistence type="inferred from homology"/>
<dbReference type="PANTHER" id="PTHR11712:SF336">
    <property type="entry name" value="3-OXOACYL-[ACYL-CARRIER-PROTEIN] SYNTHASE, MITOCHONDRIAL"/>
    <property type="match status" value="1"/>
</dbReference>
<dbReference type="PROSITE" id="PS52004">
    <property type="entry name" value="KS3_2"/>
    <property type="match status" value="1"/>
</dbReference>
<dbReference type="InterPro" id="IPR000794">
    <property type="entry name" value="Beta-ketoacyl_synthase"/>
</dbReference>
<dbReference type="InterPro" id="IPR016039">
    <property type="entry name" value="Thiolase-like"/>
</dbReference>
<protein>
    <submittedName>
        <fullName evidence="5">Beta-ketoacyl synthase domain protein</fullName>
    </submittedName>
</protein>
<organism evidence="5">
    <name type="scientific">uncultured bacterium DX-7F-24</name>
    <dbReference type="NCBI Taxonomy" id="1292054"/>
    <lineage>
        <taxon>Bacteria</taxon>
        <taxon>environmental samples</taxon>
    </lineage>
</organism>
<dbReference type="InterPro" id="IPR020615">
    <property type="entry name" value="Thiolase_acyl_enz_int_AS"/>
</dbReference>
<evidence type="ECO:0000259" key="4">
    <source>
        <dbReference type="PROSITE" id="PS52004"/>
    </source>
</evidence>
<dbReference type="Gene3D" id="3.40.47.10">
    <property type="match status" value="3"/>
</dbReference>
<sequence length="763" mass="76992">MDDVVITGMSVCHPLGGSIDDLISSLLAGRGGVRPARAFDGASLESDRVVEFPPDFGFATGDVDLSKCDPGARYAVHAALGALRNGAMTAAAFAQAGAAIVVGSSHSGIHSLERMYSAGSRGDGATRSTDFAGSLTDHPAAVLSTVLGSAGPRLTVSSACSSSNAAVGIGADLIRSGMAPLALIVGTDTVSLSILAGFNSLRAVSRVGAAPFSRPSGITLGEGACALLLESASHARARRAHGAWFVRGYALSGDAFHETAVDAGGHGLEAAMRGALRDAGIVPEDVDYVSAHGTGTDANDIPESIATVRVFGCAVPVSSLKGFLGHTLGACGAMEIAVSIALAERGLVAPTAGFSSLRPGCAPANVVGPAPRAARNETFISNKYGFGGNNASVVLSKRAPATSRAPVRRRTFVTGVGKCLPGNPEGFDCAMVGSEMLVAEGPGSTTVMGCALPPMEGRLGAFRRSPPLIRFALAAAGDAFADAGIDVDRDDLLAPCGVIGAVSAGSHTAVRKFMRSVMDDGPQFASASQFPLTTLNAAAGAVSIAYGLKGFNTTLVGGDAGLTAGMLFVRQGHQERLCVFGANEVSDHFLADQSAAYVAIEDGADAPVGPISEGAAALVLETYEAMVRRDAAPQALLSGLGRSTATATEGDGGNCGALEVAVAVAMREAGVAAAGLRAVVTVFHGPRLWRRRYGNAVAGLFRGSRAPVIDVGAAVGHGQAAAFPTVVATAARWVHRQRGERGAYLAAYVSPAGDATAAVVEEA</sequence>
<dbReference type="PROSITE" id="PS00098">
    <property type="entry name" value="THIOLASE_1"/>
    <property type="match status" value="1"/>
</dbReference>
<feature type="domain" description="Ketosynthase family 3 (KS3)" evidence="4">
    <location>
        <begin position="1"/>
        <end position="397"/>
    </location>
</feature>
<dbReference type="CDD" id="cd00834">
    <property type="entry name" value="KAS_I_II"/>
    <property type="match status" value="1"/>
</dbReference>
<dbReference type="Pfam" id="PF00109">
    <property type="entry name" value="ketoacyl-synt"/>
    <property type="match status" value="2"/>
</dbReference>
<evidence type="ECO:0000256" key="1">
    <source>
        <dbReference type="ARBA" id="ARBA00008467"/>
    </source>
</evidence>
<dbReference type="EMBL" id="JX308285">
    <property type="protein sequence ID" value="AGF34124.1"/>
    <property type="molecule type" value="Genomic_DNA"/>
</dbReference>
<dbReference type="SMART" id="SM00825">
    <property type="entry name" value="PKS_KS"/>
    <property type="match status" value="1"/>
</dbReference>
<evidence type="ECO:0000256" key="2">
    <source>
        <dbReference type="ARBA" id="ARBA00022679"/>
    </source>
</evidence>
<evidence type="ECO:0000313" key="5">
    <source>
        <dbReference type="EMBL" id="AGF34124.1"/>
    </source>
</evidence>